<gene>
    <name evidence="1" type="ORF">Lgee_0083</name>
</gene>
<organism evidence="1 2">
    <name type="scientific">Legionella geestiana</name>
    <dbReference type="NCBI Taxonomy" id="45065"/>
    <lineage>
        <taxon>Bacteria</taxon>
        <taxon>Pseudomonadati</taxon>
        <taxon>Pseudomonadota</taxon>
        <taxon>Gammaproteobacteria</taxon>
        <taxon>Legionellales</taxon>
        <taxon>Legionellaceae</taxon>
        <taxon>Legionella</taxon>
    </lineage>
</organism>
<comment type="caution">
    <text evidence="1">The sequence shown here is derived from an EMBL/GenBank/DDBJ whole genome shotgun (WGS) entry which is preliminary data.</text>
</comment>
<name>A0A0W0U9M3_9GAMM</name>
<protein>
    <submittedName>
        <fullName evidence="1">Uncharacterized protein</fullName>
    </submittedName>
</protein>
<accession>A0A0W0U9M3</accession>
<evidence type="ECO:0000313" key="1">
    <source>
        <dbReference type="EMBL" id="KTD04686.1"/>
    </source>
</evidence>
<dbReference type="EMBL" id="LNYC01000002">
    <property type="protein sequence ID" value="KTD04686.1"/>
    <property type="molecule type" value="Genomic_DNA"/>
</dbReference>
<dbReference type="AlphaFoldDB" id="A0A0W0U9M3"/>
<feature type="non-terminal residue" evidence="1">
    <location>
        <position position="1"/>
    </location>
</feature>
<evidence type="ECO:0000313" key="2">
    <source>
        <dbReference type="Proteomes" id="UP000054785"/>
    </source>
</evidence>
<keyword evidence="2" id="KW-1185">Reference proteome</keyword>
<dbReference type="PATRIC" id="fig|45065.4.peg.91"/>
<sequence length="57" mass="6474">TELVLGCSVVNGECPRNWERPVKFGQIDVVCSRVTNCQQTLKEIVIISIVEVNKHEY</sequence>
<dbReference type="Proteomes" id="UP000054785">
    <property type="component" value="Unassembled WGS sequence"/>
</dbReference>
<reference evidence="1 2" key="1">
    <citation type="submission" date="2015-11" db="EMBL/GenBank/DDBJ databases">
        <title>Genomic analysis of 38 Legionella species identifies large and diverse effector repertoires.</title>
        <authorList>
            <person name="Burstein D."/>
            <person name="Amaro F."/>
            <person name="Zusman T."/>
            <person name="Lifshitz Z."/>
            <person name="Cohen O."/>
            <person name="Gilbert J.A."/>
            <person name="Pupko T."/>
            <person name="Shuman H.A."/>
            <person name="Segal G."/>
        </authorList>
    </citation>
    <scope>NUCLEOTIDE SEQUENCE [LARGE SCALE GENOMIC DNA]</scope>
    <source>
        <strain evidence="1 2">ATCC 49504</strain>
    </source>
</reference>
<proteinExistence type="predicted"/>